<evidence type="ECO:0000256" key="6">
    <source>
        <dbReference type="SAM" id="Phobius"/>
    </source>
</evidence>
<reference evidence="8 9" key="1">
    <citation type="submission" date="2023-06" db="EMBL/GenBank/DDBJ databases">
        <title>Genome sequence of Methanimicrococcus sp. At1.</title>
        <authorList>
            <person name="Protasov E."/>
            <person name="Platt K."/>
            <person name="Poehlein A."/>
            <person name="Daniel R."/>
            <person name="Brune A."/>
        </authorList>
    </citation>
    <scope>NUCLEOTIDE SEQUENCE [LARGE SCALE GENOMIC DNA]</scope>
    <source>
        <strain evidence="8 9">At1</strain>
    </source>
</reference>
<keyword evidence="3 6" id="KW-0812">Transmembrane</keyword>
<gene>
    <name evidence="8" type="ORF">MmiAt1_16600</name>
</gene>
<evidence type="ECO:0000256" key="3">
    <source>
        <dbReference type="ARBA" id="ARBA00022692"/>
    </source>
</evidence>
<feature type="transmembrane region" description="Helical" evidence="6">
    <location>
        <begin position="175"/>
        <end position="197"/>
    </location>
</feature>
<evidence type="ECO:0000256" key="4">
    <source>
        <dbReference type="ARBA" id="ARBA00022989"/>
    </source>
</evidence>
<evidence type="ECO:0000256" key="5">
    <source>
        <dbReference type="ARBA" id="ARBA00023136"/>
    </source>
</evidence>
<evidence type="ECO:0000256" key="1">
    <source>
        <dbReference type="ARBA" id="ARBA00004651"/>
    </source>
</evidence>
<dbReference type="SUPFAM" id="SSF103481">
    <property type="entry name" value="Multidrug resistance efflux transporter EmrE"/>
    <property type="match status" value="2"/>
</dbReference>
<dbReference type="PANTHER" id="PTHR42920">
    <property type="entry name" value="OS03G0707200 PROTEIN-RELATED"/>
    <property type="match status" value="1"/>
</dbReference>
<dbReference type="InterPro" id="IPR037185">
    <property type="entry name" value="EmrE-like"/>
</dbReference>
<feature type="transmembrane region" description="Helical" evidence="6">
    <location>
        <begin position="93"/>
        <end position="113"/>
    </location>
</feature>
<keyword evidence="4 6" id="KW-1133">Transmembrane helix</keyword>
<dbReference type="PANTHER" id="PTHR42920:SF5">
    <property type="entry name" value="EAMA DOMAIN-CONTAINING PROTEIN"/>
    <property type="match status" value="1"/>
</dbReference>
<evidence type="ECO:0000256" key="2">
    <source>
        <dbReference type="ARBA" id="ARBA00022475"/>
    </source>
</evidence>
<feature type="transmembrane region" description="Helical" evidence="6">
    <location>
        <begin position="35"/>
        <end position="54"/>
    </location>
</feature>
<comment type="subcellular location">
    <subcellularLocation>
        <location evidence="1">Cell membrane</location>
        <topology evidence="1">Multi-pass membrane protein</topology>
    </subcellularLocation>
</comment>
<keyword evidence="2" id="KW-1003">Cell membrane</keyword>
<dbReference type="Proteomes" id="UP001272052">
    <property type="component" value="Unassembled WGS sequence"/>
</dbReference>
<evidence type="ECO:0000259" key="7">
    <source>
        <dbReference type="Pfam" id="PF00892"/>
    </source>
</evidence>
<keyword evidence="5 6" id="KW-0472">Membrane</keyword>
<feature type="transmembrane region" description="Helical" evidence="6">
    <location>
        <begin position="265"/>
        <end position="284"/>
    </location>
</feature>
<name>A0ABU3VT06_9EURY</name>
<dbReference type="Pfam" id="PF00892">
    <property type="entry name" value="EamA"/>
    <property type="match status" value="2"/>
</dbReference>
<feature type="domain" description="EamA" evidence="7">
    <location>
        <begin position="6"/>
        <end position="136"/>
    </location>
</feature>
<feature type="transmembrane region" description="Helical" evidence="6">
    <location>
        <begin position="239"/>
        <end position="259"/>
    </location>
</feature>
<feature type="transmembrane region" description="Helical" evidence="6">
    <location>
        <begin position="9"/>
        <end position="29"/>
    </location>
</feature>
<feature type="domain" description="EamA" evidence="7">
    <location>
        <begin position="145"/>
        <end position="280"/>
    </location>
</feature>
<accession>A0ABU3VT06</accession>
<dbReference type="InterPro" id="IPR051258">
    <property type="entry name" value="Diverse_Substrate_Transporter"/>
</dbReference>
<feature type="transmembrane region" description="Helical" evidence="6">
    <location>
        <begin position="120"/>
        <end position="137"/>
    </location>
</feature>
<organism evidence="8 9">
    <name type="scientific">Methanimicrococcus hacksteinii</name>
    <dbReference type="NCBI Taxonomy" id="3028293"/>
    <lineage>
        <taxon>Archaea</taxon>
        <taxon>Methanobacteriati</taxon>
        <taxon>Methanobacteriota</taxon>
        <taxon>Stenosarchaea group</taxon>
        <taxon>Methanomicrobia</taxon>
        <taxon>Methanosarcinales</taxon>
        <taxon>Methanosarcinaceae</taxon>
        <taxon>Methanimicrococcus</taxon>
    </lineage>
</organism>
<comment type="caution">
    <text evidence="8">The sequence shown here is derived from an EMBL/GenBank/DDBJ whole genome shotgun (WGS) entry which is preliminary data.</text>
</comment>
<evidence type="ECO:0000313" key="8">
    <source>
        <dbReference type="EMBL" id="MDV0446050.1"/>
    </source>
</evidence>
<dbReference type="RefSeq" id="WP_318786491.1">
    <property type="nucleotide sequence ID" value="NZ_JAWDKC010000031.1"/>
</dbReference>
<feature type="transmembrane region" description="Helical" evidence="6">
    <location>
        <begin position="209"/>
        <end position="230"/>
    </location>
</feature>
<proteinExistence type="predicted"/>
<feature type="transmembrane region" description="Helical" evidence="6">
    <location>
        <begin position="143"/>
        <end position="163"/>
    </location>
</feature>
<sequence>MLTQRKADFIMIVAVLFWGLSYVLTRYGLFDLPVFNFMAIRMGLGFLIAALLCIKTFSKINKETIFAGAVIGLFLFLTLTGTNYGLLRTSISNTVFLVSLTAVFVPVFSTIVYRKLPEKKILIGTAGAAVGILLLTLTGISGFGIGDILCILAAAAYAIHILLSKKFVSSKKIDALNLGIVQLGFAALYAGICTFLFEEPVIPQDQTVWFAIFFLAIFSIAFGCVAQIVVQKYTSASHIGLIFALEPIFGAIFAFIVYGEILLPLQIIGAAFVFFSVIWIELNVNDLKKIKMKKKAV</sequence>
<evidence type="ECO:0000313" key="9">
    <source>
        <dbReference type="Proteomes" id="UP001272052"/>
    </source>
</evidence>
<feature type="transmembrane region" description="Helical" evidence="6">
    <location>
        <begin position="66"/>
        <end position="87"/>
    </location>
</feature>
<keyword evidence="9" id="KW-1185">Reference proteome</keyword>
<protein>
    <recommendedName>
        <fullName evidence="7">EamA domain-containing protein</fullName>
    </recommendedName>
</protein>
<dbReference type="InterPro" id="IPR000620">
    <property type="entry name" value="EamA_dom"/>
</dbReference>
<dbReference type="EMBL" id="JAWDKC010000031">
    <property type="protein sequence ID" value="MDV0446050.1"/>
    <property type="molecule type" value="Genomic_DNA"/>
</dbReference>